<protein>
    <recommendedName>
        <fullName evidence="4">N-acetyltransferase domain-containing protein</fullName>
    </recommendedName>
</protein>
<name>A0A3E0VID2_9MICO</name>
<gene>
    <name evidence="5" type="ORF">B7R54_08310</name>
</gene>
<dbReference type="SUPFAM" id="SSF55729">
    <property type="entry name" value="Acyl-CoA N-acyltransferases (Nat)"/>
    <property type="match status" value="1"/>
</dbReference>
<dbReference type="InterPro" id="IPR016181">
    <property type="entry name" value="Acyl_CoA_acyltransferase"/>
</dbReference>
<keyword evidence="2" id="KW-0012">Acyltransferase</keyword>
<keyword evidence="1" id="KW-0808">Transferase</keyword>
<dbReference type="InterPro" id="IPR000182">
    <property type="entry name" value="GNAT_dom"/>
</dbReference>
<dbReference type="CDD" id="cd04301">
    <property type="entry name" value="NAT_SF"/>
    <property type="match status" value="1"/>
</dbReference>
<keyword evidence="6" id="KW-1185">Reference proteome</keyword>
<evidence type="ECO:0000313" key="5">
    <source>
        <dbReference type="EMBL" id="RFA09228.1"/>
    </source>
</evidence>
<dbReference type="Pfam" id="PF00583">
    <property type="entry name" value="Acetyltransf_1"/>
    <property type="match status" value="1"/>
</dbReference>
<dbReference type="OrthoDB" id="70840at2"/>
<dbReference type="AlphaFoldDB" id="A0A3E0VID2"/>
<sequence length="216" mass="23884">MRLRQRRRRRRRRPCPNGSSPVAEPDTFVFVAATDPLAAPLFAELAHEYSTRYGDFFGEDPAVELARYPADRFSRAEGGAFVLLLREGVAIAGGAFMRFDESTVELKRIWASAAHRRQGLARRVVVELEDEARRQGYARAYLTTGPRQPEAKSLYFRTGYTPLFDVSLEPEQVVIHGFAKGLTPAGDDLSGVIRAHEESLAEFLAAHPAIPVGGAA</sequence>
<evidence type="ECO:0000256" key="1">
    <source>
        <dbReference type="ARBA" id="ARBA00022679"/>
    </source>
</evidence>
<evidence type="ECO:0000259" key="4">
    <source>
        <dbReference type="PROSITE" id="PS51186"/>
    </source>
</evidence>
<dbReference type="PANTHER" id="PTHR43877">
    <property type="entry name" value="AMINOALKYLPHOSPHONATE N-ACETYLTRANSFERASE-RELATED-RELATED"/>
    <property type="match status" value="1"/>
</dbReference>
<dbReference type="Gene3D" id="3.40.630.30">
    <property type="match status" value="1"/>
</dbReference>
<dbReference type="PROSITE" id="PS51186">
    <property type="entry name" value="GNAT"/>
    <property type="match status" value="1"/>
</dbReference>
<dbReference type="GO" id="GO:0016747">
    <property type="term" value="F:acyltransferase activity, transferring groups other than amino-acyl groups"/>
    <property type="evidence" value="ECO:0007669"/>
    <property type="project" value="InterPro"/>
</dbReference>
<dbReference type="InterPro" id="IPR050832">
    <property type="entry name" value="Bact_Acetyltransf"/>
</dbReference>
<organism evidence="5 6">
    <name type="scientific">Subtercola boreus</name>
    <dbReference type="NCBI Taxonomy" id="120213"/>
    <lineage>
        <taxon>Bacteria</taxon>
        <taxon>Bacillati</taxon>
        <taxon>Actinomycetota</taxon>
        <taxon>Actinomycetes</taxon>
        <taxon>Micrococcales</taxon>
        <taxon>Microbacteriaceae</taxon>
        <taxon>Subtercola</taxon>
    </lineage>
</organism>
<proteinExistence type="predicted"/>
<evidence type="ECO:0000256" key="2">
    <source>
        <dbReference type="ARBA" id="ARBA00023315"/>
    </source>
</evidence>
<feature type="region of interest" description="Disordered" evidence="3">
    <location>
        <begin position="1"/>
        <end position="21"/>
    </location>
</feature>
<feature type="compositionally biased region" description="Basic residues" evidence="3">
    <location>
        <begin position="1"/>
        <end position="14"/>
    </location>
</feature>
<reference evidence="5 6" key="1">
    <citation type="submission" date="2017-04" db="EMBL/GenBank/DDBJ databases">
        <title>Comparative genome analysis of Subtercola boreus.</title>
        <authorList>
            <person name="Cho Y.-J."/>
            <person name="Cho A."/>
            <person name="Kim O.-S."/>
            <person name="Lee J.-I."/>
        </authorList>
    </citation>
    <scope>NUCLEOTIDE SEQUENCE [LARGE SCALE GENOMIC DNA]</scope>
    <source>
        <strain evidence="5 6">K300</strain>
    </source>
</reference>
<dbReference type="EMBL" id="NBWZ01000001">
    <property type="protein sequence ID" value="RFA09228.1"/>
    <property type="molecule type" value="Genomic_DNA"/>
</dbReference>
<evidence type="ECO:0000313" key="6">
    <source>
        <dbReference type="Proteomes" id="UP000256486"/>
    </source>
</evidence>
<dbReference type="Proteomes" id="UP000256486">
    <property type="component" value="Unassembled WGS sequence"/>
</dbReference>
<feature type="domain" description="N-acetyltransferase" evidence="4">
    <location>
        <begin position="36"/>
        <end position="196"/>
    </location>
</feature>
<dbReference type="PANTHER" id="PTHR43877:SF2">
    <property type="entry name" value="AMINOALKYLPHOSPHONATE N-ACETYLTRANSFERASE-RELATED"/>
    <property type="match status" value="1"/>
</dbReference>
<evidence type="ECO:0000256" key="3">
    <source>
        <dbReference type="SAM" id="MobiDB-lite"/>
    </source>
</evidence>
<comment type="caution">
    <text evidence="5">The sequence shown here is derived from an EMBL/GenBank/DDBJ whole genome shotgun (WGS) entry which is preliminary data.</text>
</comment>
<accession>A0A3E0VID2</accession>